<keyword evidence="3" id="KW-1185">Reference proteome</keyword>
<gene>
    <name evidence="2" type="ORF">J2S73_003183</name>
</gene>
<feature type="signal peptide" evidence="1">
    <location>
        <begin position="1"/>
        <end position="27"/>
    </location>
</feature>
<evidence type="ECO:0000256" key="1">
    <source>
        <dbReference type="SAM" id="SignalP"/>
    </source>
</evidence>
<proteinExistence type="predicted"/>
<reference evidence="2" key="1">
    <citation type="submission" date="2023-07" db="EMBL/GenBank/DDBJ databases">
        <title>Genomic Encyclopedia of Type Strains, Phase IV (KMG-IV): sequencing the most valuable type-strain genomes for metagenomic binning, comparative biology and taxonomic classification.</title>
        <authorList>
            <person name="Goeker M."/>
        </authorList>
    </citation>
    <scope>NUCLEOTIDE SEQUENCE</scope>
    <source>
        <strain evidence="2">DSM 21202</strain>
    </source>
</reference>
<organism evidence="2 3">
    <name type="scientific">Amorphus orientalis</name>
    <dbReference type="NCBI Taxonomy" id="649198"/>
    <lineage>
        <taxon>Bacteria</taxon>
        <taxon>Pseudomonadati</taxon>
        <taxon>Pseudomonadota</taxon>
        <taxon>Alphaproteobacteria</taxon>
        <taxon>Hyphomicrobiales</taxon>
        <taxon>Amorphaceae</taxon>
        <taxon>Amorphus</taxon>
    </lineage>
</organism>
<protein>
    <submittedName>
        <fullName evidence="2">Uncharacterized protein</fullName>
    </submittedName>
</protein>
<dbReference type="AlphaFoldDB" id="A0AAE4AU18"/>
<comment type="caution">
    <text evidence="2">The sequence shown here is derived from an EMBL/GenBank/DDBJ whole genome shotgun (WGS) entry which is preliminary data.</text>
</comment>
<dbReference type="Proteomes" id="UP001229244">
    <property type="component" value="Unassembled WGS sequence"/>
</dbReference>
<keyword evidence="1" id="KW-0732">Signal</keyword>
<dbReference type="EMBL" id="JAUSUL010000003">
    <property type="protein sequence ID" value="MDQ0316707.1"/>
    <property type="molecule type" value="Genomic_DNA"/>
</dbReference>
<name>A0AAE4AU18_9HYPH</name>
<evidence type="ECO:0000313" key="3">
    <source>
        <dbReference type="Proteomes" id="UP001229244"/>
    </source>
</evidence>
<feature type="chain" id="PRO_5042253446" evidence="1">
    <location>
        <begin position="28"/>
        <end position="199"/>
    </location>
</feature>
<sequence length="199" mass="21343">MHSWFAPIRAVAAAAALSVVALSPVAAQNSTDTVTYVDAFGDAQLTGFKAQVVTTNKMESQVVVKTPNQNEYAVPVPESFPLDQVRENQFLTVQHLQGVILDVEKSKADEAGVTYDLDVDIDDSDSQMPSGLVTRNVALTAKVLGVSHSDGTVTFEAPSGEKQTVKVQQPDLLKDLDIKTGDFVVLTFYDAVGLEISNT</sequence>
<evidence type="ECO:0000313" key="2">
    <source>
        <dbReference type="EMBL" id="MDQ0316707.1"/>
    </source>
</evidence>
<accession>A0AAE4AU18</accession>
<dbReference type="RefSeq" id="WP_306886588.1">
    <property type="nucleotide sequence ID" value="NZ_JAUSUL010000003.1"/>
</dbReference>